<evidence type="ECO:0000256" key="6">
    <source>
        <dbReference type="RuleBase" id="RU004021"/>
    </source>
</evidence>
<reference evidence="8 9" key="1">
    <citation type="submission" date="2020-07" db="EMBL/GenBank/DDBJ databases">
        <authorList>
            <person name="Feng X."/>
        </authorList>
    </citation>
    <scope>NUCLEOTIDE SEQUENCE [LARGE SCALE GENOMIC DNA]</scope>
    <source>
        <strain evidence="8 9">JCM14086</strain>
    </source>
</reference>
<gene>
    <name evidence="8" type="primary">nifE</name>
    <name evidence="8" type="ORF">H5P30_01785</name>
</gene>
<dbReference type="InterPro" id="IPR000318">
    <property type="entry name" value="Nase_comp1_CS"/>
</dbReference>
<dbReference type="SUPFAM" id="SSF53807">
    <property type="entry name" value="Helical backbone' metal receptor"/>
    <property type="match status" value="1"/>
</dbReference>
<dbReference type="PANTHER" id="PTHR42956:SF1">
    <property type="entry name" value="NITROGENASE IRON-MOLYBDENUM COFACTOR BIOSYNTHESIS PROTEIN NIFE"/>
    <property type="match status" value="1"/>
</dbReference>
<dbReference type="InterPro" id="IPR000510">
    <property type="entry name" value="Nase/OxRdtase_comp1"/>
</dbReference>
<dbReference type="InterPro" id="IPR049939">
    <property type="entry name" value="NifE-like"/>
</dbReference>
<protein>
    <recommendedName>
        <fullName evidence="4">Nitrogenase iron-molybdenum cofactor biosynthesis protein NifE</fullName>
    </recommendedName>
</protein>
<dbReference type="EMBL" id="JACHVA010000022">
    <property type="protein sequence ID" value="MBC2600505.1"/>
    <property type="molecule type" value="Genomic_DNA"/>
</dbReference>
<organism evidence="8 9">
    <name type="scientific">Puniceicoccus vermicola</name>
    <dbReference type="NCBI Taxonomy" id="388746"/>
    <lineage>
        <taxon>Bacteria</taxon>
        <taxon>Pseudomonadati</taxon>
        <taxon>Verrucomicrobiota</taxon>
        <taxon>Opitutia</taxon>
        <taxon>Puniceicoccales</taxon>
        <taxon>Puniceicoccaceae</taxon>
        <taxon>Puniceicoccus</taxon>
    </lineage>
</organism>
<dbReference type="Gene3D" id="3.40.50.1980">
    <property type="entry name" value="Nitrogenase molybdenum iron protein domain"/>
    <property type="match status" value="1"/>
</dbReference>
<evidence type="ECO:0000256" key="4">
    <source>
        <dbReference type="ARBA" id="ARBA00013280"/>
    </source>
</evidence>
<dbReference type="NCBIfam" id="TIGR01283">
    <property type="entry name" value="nifE"/>
    <property type="match status" value="1"/>
</dbReference>
<dbReference type="UniPathway" id="UPA00782"/>
<comment type="caution">
    <text evidence="8">The sequence shown here is derived from an EMBL/GenBank/DDBJ whole genome shotgun (WGS) entry which is preliminary data.</text>
</comment>
<evidence type="ECO:0000259" key="7">
    <source>
        <dbReference type="Pfam" id="PF00148"/>
    </source>
</evidence>
<dbReference type="Pfam" id="PF00148">
    <property type="entry name" value="Oxidored_nitro"/>
    <property type="match status" value="1"/>
</dbReference>
<comment type="similarity">
    <text evidence="3 6">Belongs to the NifD/NifK/NifE/NifN family.</text>
</comment>
<dbReference type="GO" id="GO:0016163">
    <property type="term" value="F:nitrogenase activity"/>
    <property type="evidence" value="ECO:0007669"/>
    <property type="project" value="InterPro"/>
</dbReference>
<dbReference type="PANTHER" id="PTHR42956">
    <property type="entry name" value="NITROGENASE IRON-MOLYBDENUM COFACTOR BIOSYNTHESIS PROTEIN NIFE"/>
    <property type="match status" value="1"/>
</dbReference>
<sequence>MSEEIEILTDRSQQVWTKGESGEFSCDRRSTAGAVTQRACAFCGSRVVLYPIADALHIVHGPIGCAVYNWDIRGSLSSGPQLHRNSFSTDLAEKEVVFGGEKKLEASLLELIAYYRPKAAFVYSTCIVGVIGDDVEAVCRTVTKKSGIEVIPVDSPGFKGTKKSGYKAACEAAYRLVGTGDTSKISKYSINLLGEFNIAGEAWMIREYFEKIGIEVVSTITGDGRVDDLRRCHGASLNLVQCSGSMTHLANLLKKEHGIPLRRVSFFGFEDTARAIYETASFFGDPEIEERAAALVREEIAKYSPVIRKYRKQLRGKKAALYVGGAFKAFSLVLALRALGMQTVLAGTQTGSQEDYDQLREICDPGTVIVDDSNPLELAKFVLEKEVDLFIGGVKERPIAFKLGVAFCDHNHERKIPLAGFEGMMRFADEVARSVLSPIWKFVPRKTMAIEKSLAASKEEA</sequence>
<dbReference type="Proteomes" id="UP000525652">
    <property type="component" value="Unassembled WGS sequence"/>
</dbReference>
<evidence type="ECO:0000313" key="8">
    <source>
        <dbReference type="EMBL" id="MBC2600505.1"/>
    </source>
</evidence>
<evidence type="ECO:0000256" key="3">
    <source>
        <dbReference type="ARBA" id="ARBA00011002"/>
    </source>
</evidence>
<dbReference type="GO" id="GO:0065003">
    <property type="term" value="P:protein-containing complex assembly"/>
    <property type="evidence" value="ECO:0007669"/>
    <property type="project" value="InterPro"/>
</dbReference>
<dbReference type="AlphaFoldDB" id="A0A7X1AUZ3"/>
<evidence type="ECO:0000256" key="5">
    <source>
        <dbReference type="ARBA" id="ARBA00023231"/>
    </source>
</evidence>
<comment type="pathway">
    <text evidence="2">Cofactor biosynthesis; Fe-Mo cofactor biosynthesis.</text>
</comment>
<evidence type="ECO:0000256" key="2">
    <source>
        <dbReference type="ARBA" id="ARBA00005155"/>
    </source>
</evidence>
<keyword evidence="5 6" id="KW-0535">Nitrogen fixation</keyword>
<proteinExistence type="inferred from homology"/>
<dbReference type="PROSITE" id="PS00090">
    <property type="entry name" value="NITROGENASE_1_2"/>
    <property type="match status" value="1"/>
</dbReference>
<dbReference type="PROSITE" id="PS00699">
    <property type="entry name" value="NITROGENASE_1_1"/>
    <property type="match status" value="1"/>
</dbReference>
<evidence type="ECO:0000256" key="1">
    <source>
        <dbReference type="ARBA" id="ARBA00003171"/>
    </source>
</evidence>
<comment type="function">
    <text evidence="1">This protein may play a role in the biosynthesis of the prosthetic group of nitrogenase (FeMo cofactor).</text>
</comment>
<dbReference type="RefSeq" id="WP_185691250.1">
    <property type="nucleotide sequence ID" value="NZ_JACHVA010000022.1"/>
</dbReference>
<dbReference type="Gene3D" id="3.40.50.12380">
    <property type="entry name" value="Nitrogenase MoFe cofactor biosynthesis protein NifE, C-terminal"/>
    <property type="match status" value="1"/>
</dbReference>
<accession>A0A7X1AUZ3</accession>
<feature type="domain" description="Nitrogenase/oxidoreductase component 1" evidence="7">
    <location>
        <begin position="40"/>
        <end position="435"/>
    </location>
</feature>
<dbReference type="InterPro" id="IPR005973">
    <property type="entry name" value="NifE"/>
</dbReference>
<name>A0A7X1AUZ3_9BACT</name>
<evidence type="ECO:0000313" key="9">
    <source>
        <dbReference type="Proteomes" id="UP000525652"/>
    </source>
</evidence>
<keyword evidence="9" id="KW-1185">Reference proteome</keyword>